<name>A0A8K0S6X3_9HYPO</name>
<keyword evidence="3" id="KW-1185">Reference proteome</keyword>
<reference evidence="2" key="1">
    <citation type="journal article" date="2021" name="Nat. Commun.">
        <title>Genetic determinants of endophytism in the Arabidopsis root mycobiome.</title>
        <authorList>
            <person name="Mesny F."/>
            <person name="Miyauchi S."/>
            <person name="Thiergart T."/>
            <person name="Pickel B."/>
            <person name="Atanasova L."/>
            <person name="Karlsson M."/>
            <person name="Huettel B."/>
            <person name="Barry K.W."/>
            <person name="Haridas S."/>
            <person name="Chen C."/>
            <person name="Bauer D."/>
            <person name="Andreopoulos W."/>
            <person name="Pangilinan J."/>
            <person name="LaButti K."/>
            <person name="Riley R."/>
            <person name="Lipzen A."/>
            <person name="Clum A."/>
            <person name="Drula E."/>
            <person name="Henrissat B."/>
            <person name="Kohler A."/>
            <person name="Grigoriev I.V."/>
            <person name="Martin F.M."/>
            <person name="Hacquard S."/>
        </authorList>
    </citation>
    <scope>NUCLEOTIDE SEQUENCE</scope>
    <source>
        <strain evidence="2">MPI-SDFR-AT-0068</strain>
    </source>
</reference>
<keyword evidence="1" id="KW-0175">Coiled coil</keyword>
<dbReference type="EMBL" id="JAGPXF010000002">
    <property type="protein sequence ID" value="KAH7257852.1"/>
    <property type="molecule type" value="Genomic_DNA"/>
</dbReference>
<organism evidence="2 3">
    <name type="scientific">Fusarium tricinctum</name>
    <dbReference type="NCBI Taxonomy" id="61284"/>
    <lineage>
        <taxon>Eukaryota</taxon>
        <taxon>Fungi</taxon>
        <taxon>Dikarya</taxon>
        <taxon>Ascomycota</taxon>
        <taxon>Pezizomycotina</taxon>
        <taxon>Sordariomycetes</taxon>
        <taxon>Hypocreomycetidae</taxon>
        <taxon>Hypocreales</taxon>
        <taxon>Nectriaceae</taxon>
        <taxon>Fusarium</taxon>
        <taxon>Fusarium tricinctum species complex</taxon>
    </lineage>
</organism>
<dbReference type="OrthoDB" id="4505928at2759"/>
<evidence type="ECO:0000256" key="1">
    <source>
        <dbReference type="SAM" id="Coils"/>
    </source>
</evidence>
<protein>
    <recommendedName>
        <fullName evidence="4">BZIP domain-containing protein</fullName>
    </recommendedName>
</protein>
<evidence type="ECO:0008006" key="4">
    <source>
        <dbReference type="Google" id="ProtNLM"/>
    </source>
</evidence>
<accession>A0A8K0S6X3</accession>
<dbReference type="PANTHER" id="PTHR42070:SF1">
    <property type="entry name" value="FILAMENT ASSOCIATED PROTEIN, PUTATIVE (AFU_ORTHOLOGUE AFUA_8G06630)-RELATED"/>
    <property type="match status" value="1"/>
</dbReference>
<proteinExistence type="predicted"/>
<dbReference type="Proteomes" id="UP000813427">
    <property type="component" value="Unassembled WGS sequence"/>
</dbReference>
<dbReference type="PANTHER" id="PTHR42070">
    <property type="entry name" value="FILAMENT ASSOCIATED PROTEIN, PUTATIVE (AFU_ORTHOLOGUE AFUA_8G06630)-RELATED"/>
    <property type="match status" value="1"/>
</dbReference>
<evidence type="ECO:0000313" key="2">
    <source>
        <dbReference type="EMBL" id="KAH7257852.1"/>
    </source>
</evidence>
<evidence type="ECO:0000313" key="3">
    <source>
        <dbReference type="Proteomes" id="UP000813427"/>
    </source>
</evidence>
<sequence>MASPYQVPTVAKWSLKSHNHNATRVRNNQRRHRARIKSRLESLETELAQSQHELRTAKDRIEELEALLRAQGSCGIPGRQFDDPMQNSYYIPGQVLTERPLPALQLRDLGSDLSNSGVCRCLLASVNQSATLQDCGQRSKLSPVTSILARDVATENEYATDQSEAGIFGFSLLAQYEHDSGLPLVASDESTILCRVAFEIIAQQNMASIDPGELEHQLWSGFRRETKQGEGCRVDTKVLYAVIDYMTSL</sequence>
<gene>
    <name evidence="2" type="ORF">BKA59DRAFT_471225</name>
</gene>
<feature type="coiled-coil region" evidence="1">
    <location>
        <begin position="26"/>
        <end position="67"/>
    </location>
</feature>
<dbReference type="AlphaFoldDB" id="A0A8K0S6X3"/>
<dbReference type="CDD" id="cd14688">
    <property type="entry name" value="bZIP_YAP"/>
    <property type="match status" value="1"/>
</dbReference>
<comment type="caution">
    <text evidence="2">The sequence shown here is derived from an EMBL/GenBank/DDBJ whole genome shotgun (WGS) entry which is preliminary data.</text>
</comment>